<keyword evidence="4 6" id="KW-0472">Membrane</keyword>
<organism evidence="8 9">
    <name type="scientific">Orchesella dallaii</name>
    <dbReference type="NCBI Taxonomy" id="48710"/>
    <lineage>
        <taxon>Eukaryota</taxon>
        <taxon>Metazoa</taxon>
        <taxon>Ecdysozoa</taxon>
        <taxon>Arthropoda</taxon>
        <taxon>Hexapoda</taxon>
        <taxon>Collembola</taxon>
        <taxon>Entomobryomorpha</taxon>
        <taxon>Entomobryoidea</taxon>
        <taxon>Orchesellidae</taxon>
        <taxon>Orchesellinae</taxon>
        <taxon>Orchesella</taxon>
    </lineage>
</organism>
<dbReference type="PROSITE" id="PS50850">
    <property type="entry name" value="MFS"/>
    <property type="match status" value="1"/>
</dbReference>
<name>A0ABP1QM47_9HEXA</name>
<feature type="transmembrane region" description="Helical" evidence="6">
    <location>
        <begin position="243"/>
        <end position="267"/>
    </location>
</feature>
<dbReference type="EMBL" id="CAXLJM020000035">
    <property type="protein sequence ID" value="CAL8104410.1"/>
    <property type="molecule type" value="Genomic_DNA"/>
</dbReference>
<feature type="transmembrane region" description="Helical" evidence="6">
    <location>
        <begin position="187"/>
        <end position="208"/>
    </location>
</feature>
<feature type="transmembrane region" description="Helical" evidence="6">
    <location>
        <begin position="96"/>
        <end position="119"/>
    </location>
</feature>
<dbReference type="PROSITE" id="PS00216">
    <property type="entry name" value="SUGAR_TRANSPORT_1"/>
    <property type="match status" value="1"/>
</dbReference>
<evidence type="ECO:0000313" key="9">
    <source>
        <dbReference type="Proteomes" id="UP001642540"/>
    </source>
</evidence>
<dbReference type="InterPro" id="IPR005828">
    <property type="entry name" value="MFS_sugar_transport-like"/>
</dbReference>
<feature type="region of interest" description="Disordered" evidence="5">
    <location>
        <begin position="1"/>
        <end position="24"/>
    </location>
</feature>
<evidence type="ECO:0000256" key="5">
    <source>
        <dbReference type="SAM" id="MobiDB-lite"/>
    </source>
</evidence>
<evidence type="ECO:0000259" key="7">
    <source>
        <dbReference type="PROSITE" id="PS50850"/>
    </source>
</evidence>
<evidence type="ECO:0000256" key="6">
    <source>
        <dbReference type="SAM" id="Phobius"/>
    </source>
</evidence>
<feature type="transmembrane region" description="Helical" evidence="6">
    <location>
        <begin position="220"/>
        <end position="237"/>
    </location>
</feature>
<protein>
    <recommendedName>
        <fullName evidence="7">Major facilitator superfamily (MFS) profile domain-containing protein</fullName>
    </recommendedName>
</protein>
<dbReference type="Gene3D" id="1.20.1250.20">
    <property type="entry name" value="MFS general substrate transporter like domains"/>
    <property type="match status" value="1"/>
</dbReference>
<evidence type="ECO:0000256" key="4">
    <source>
        <dbReference type="ARBA" id="ARBA00023136"/>
    </source>
</evidence>
<feature type="transmembrane region" description="Helical" evidence="6">
    <location>
        <begin position="279"/>
        <end position="298"/>
    </location>
</feature>
<gene>
    <name evidence="8" type="ORF">ODALV1_LOCUS11750</name>
</gene>
<evidence type="ECO:0000313" key="8">
    <source>
        <dbReference type="EMBL" id="CAL8104410.1"/>
    </source>
</evidence>
<feature type="transmembrane region" description="Helical" evidence="6">
    <location>
        <begin position="452"/>
        <end position="473"/>
    </location>
</feature>
<feature type="region of interest" description="Disordered" evidence="5">
    <location>
        <begin position="52"/>
        <end position="73"/>
    </location>
</feature>
<dbReference type="InterPro" id="IPR005829">
    <property type="entry name" value="Sugar_transporter_CS"/>
</dbReference>
<comment type="subcellular location">
    <subcellularLocation>
        <location evidence="1">Membrane</location>
        <topology evidence="1">Multi-pass membrane protein</topology>
    </subcellularLocation>
</comment>
<keyword evidence="9" id="KW-1185">Reference proteome</keyword>
<feature type="transmembrane region" description="Helical" evidence="6">
    <location>
        <begin position="509"/>
        <end position="529"/>
    </location>
</feature>
<feature type="transmembrane region" description="Helical" evidence="6">
    <location>
        <begin position="389"/>
        <end position="409"/>
    </location>
</feature>
<reference evidence="8 9" key="1">
    <citation type="submission" date="2024-08" db="EMBL/GenBank/DDBJ databases">
        <authorList>
            <person name="Cucini C."/>
            <person name="Frati F."/>
        </authorList>
    </citation>
    <scope>NUCLEOTIDE SEQUENCE [LARGE SCALE GENOMIC DNA]</scope>
</reference>
<feature type="transmembrane region" description="Helical" evidence="6">
    <location>
        <begin position="541"/>
        <end position="561"/>
    </location>
</feature>
<feature type="transmembrane region" description="Helical" evidence="6">
    <location>
        <begin position="479"/>
        <end position="497"/>
    </location>
</feature>
<evidence type="ECO:0000256" key="3">
    <source>
        <dbReference type="ARBA" id="ARBA00022989"/>
    </source>
</evidence>
<keyword evidence="2 6" id="KW-0812">Transmembrane</keyword>
<dbReference type="PANTHER" id="PTHR24064">
    <property type="entry name" value="SOLUTE CARRIER FAMILY 22 MEMBER"/>
    <property type="match status" value="1"/>
</dbReference>
<dbReference type="Proteomes" id="UP001642540">
    <property type="component" value="Unassembled WGS sequence"/>
</dbReference>
<keyword evidence="3 6" id="KW-1133">Transmembrane helix</keyword>
<proteinExistence type="predicted"/>
<evidence type="ECO:0000256" key="1">
    <source>
        <dbReference type="ARBA" id="ARBA00004141"/>
    </source>
</evidence>
<evidence type="ECO:0000256" key="2">
    <source>
        <dbReference type="ARBA" id="ARBA00022692"/>
    </source>
</evidence>
<feature type="transmembrane region" description="Helical" evidence="6">
    <location>
        <begin position="304"/>
        <end position="322"/>
    </location>
</feature>
<accession>A0ABP1QM47</accession>
<dbReference type="InterPro" id="IPR036259">
    <property type="entry name" value="MFS_trans_sf"/>
</dbReference>
<feature type="domain" description="Major facilitator superfamily (MFS) profile" evidence="7">
    <location>
        <begin position="102"/>
        <end position="566"/>
    </location>
</feature>
<dbReference type="InterPro" id="IPR020846">
    <property type="entry name" value="MFS_dom"/>
</dbReference>
<comment type="caution">
    <text evidence="8">The sequence shown here is derived from an EMBL/GenBank/DDBJ whole genome shotgun (WGS) entry which is preliminary data.</text>
</comment>
<feature type="compositionally biased region" description="Basic and acidic residues" evidence="5">
    <location>
        <begin position="1"/>
        <end position="10"/>
    </location>
</feature>
<feature type="transmembrane region" description="Helical" evidence="6">
    <location>
        <begin position="421"/>
        <end position="440"/>
    </location>
</feature>
<dbReference type="Pfam" id="PF00083">
    <property type="entry name" value="Sugar_tr"/>
    <property type="match status" value="1"/>
</dbReference>
<dbReference type="SUPFAM" id="SSF103473">
    <property type="entry name" value="MFS general substrate transporter"/>
    <property type="match status" value="1"/>
</dbReference>
<sequence length="587" mass="65507">MKVKSFDLSEHVPGSDGGVDNPTLPVIVTKDNNQCVESPVREIGRRRRSSWRDDNGFWTNNGKEEEERVSRKKPSLPAGGFEDILDRLGCFGPFQILTVMTYLLMEIASAFIVFIPIFVATSPDSIGQNCTEETSPPEESLKLNATKGFHDEGKEAFNFISSIKHMFNLSFDSLSVADEWDLKCEKAWISDAFTSCLMVGMIVGNLVTSQLADWYGRRQTYLLILWIMFFGTLMSALSPTAYFYAVARFIAGMGFCGCINVSTMAVMEFMTPKWRSLSNCLGPMGEGVMLLSLIAYFIRPWRLLYLATLVPYILIIPIYFFLPESPRWLIRNKKLKEAHDVLGYMAKINGRDPISLELLEALQKLEEKETESLKTKKLSYMEFVRNRRLFVTSLYLFAIWFSWNVAYYGISYNIRNVPGNLYFNVVLIGLANAIGQRMSMPISESVGRRKTVLFGMGLSAVFLVALAICFLTIIVESYLILIVCFVGLLGMSCTRAATRLLSGESFPTAVRTMGLGVGGLGANVAGVVTPQVAFLGSRWPALPFFIFSVVSVLGSLVVFMMKETKDTPLSDNVKTVNKNKAKADANA</sequence>